<dbReference type="Proteomes" id="UP000838878">
    <property type="component" value="Chromosome 8"/>
</dbReference>
<dbReference type="EMBL" id="OV170228">
    <property type="protein sequence ID" value="CAH0729686.1"/>
    <property type="molecule type" value="Genomic_DNA"/>
</dbReference>
<name>A0A8J9YJ28_9NEOP</name>
<sequence>MATRIILGAKRFFLTPDCVAYCENDFVPDCVIVLVDGYVTDLVDGWGHGDGKDACFEIRCIVRCDAGSAA</sequence>
<evidence type="ECO:0000313" key="1">
    <source>
        <dbReference type="EMBL" id="CAH0729686.1"/>
    </source>
</evidence>
<protein>
    <submittedName>
        <fullName evidence="1">Uncharacterized protein</fullName>
    </submittedName>
</protein>
<dbReference type="AlphaFoldDB" id="A0A8J9YJ28"/>
<organism evidence="1 2">
    <name type="scientific">Brenthis ino</name>
    <name type="common">lesser marbled fritillary</name>
    <dbReference type="NCBI Taxonomy" id="405034"/>
    <lineage>
        <taxon>Eukaryota</taxon>
        <taxon>Metazoa</taxon>
        <taxon>Ecdysozoa</taxon>
        <taxon>Arthropoda</taxon>
        <taxon>Hexapoda</taxon>
        <taxon>Insecta</taxon>
        <taxon>Pterygota</taxon>
        <taxon>Neoptera</taxon>
        <taxon>Endopterygota</taxon>
        <taxon>Lepidoptera</taxon>
        <taxon>Glossata</taxon>
        <taxon>Ditrysia</taxon>
        <taxon>Papilionoidea</taxon>
        <taxon>Nymphalidae</taxon>
        <taxon>Heliconiinae</taxon>
        <taxon>Argynnini</taxon>
        <taxon>Brenthis</taxon>
    </lineage>
</organism>
<reference evidence="1" key="1">
    <citation type="submission" date="2021-12" db="EMBL/GenBank/DDBJ databases">
        <authorList>
            <person name="Martin H S."/>
        </authorList>
    </citation>
    <scope>NUCLEOTIDE SEQUENCE</scope>
</reference>
<evidence type="ECO:0000313" key="2">
    <source>
        <dbReference type="Proteomes" id="UP000838878"/>
    </source>
</evidence>
<gene>
    <name evidence="1" type="ORF">BINO364_LOCUS14743</name>
</gene>
<feature type="non-terminal residue" evidence="1">
    <location>
        <position position="70"/>
    </location>
</feature>
<proteinExistence type="predicted"/>
<keyword evidence="2" id="KW-1185">Reference proteome</keyword>
<accession>A0A8J9YJ28</accession>